<evidence type="ECO:0000313" key="4">
    <source>
        <dbReference type="Proteomes" id="UP001233172"/>
    </source>
</evidence>
<sequence length="66" mass="7387">PPPPPPKEKDLRDSKSEKVDKKKEKPVLHPVQQNVFPASMQPPQIPSMPPPQLAPMSQLSDQLDIQ</sequence>
<dbReference type="EMBL" id="JASAOG010000007">
    <property type="protein sequence ID" value="KAK0067667.1"/>
    <property type="molecule type" value="Genomic_DNA"/>
</dbReference>
<feature type="compositionally biased region" description="Basic and acidic residues" evidence="1">
    <location>
        <begin position="1"/>
        <end position="27"/>
    </location>
</feature>
<protein>
    <submittedName>
        <fullName evidence="2">Uncharacterized protein</fullName>
    </submittedName>
</protein>
<organism evidence="2 4">
    <name type="scientific">Biomphalaria pfeifferi</name>
    <name type="common">Bloodfluke planorb</name>
    <name type="synonym">Freshwater snail</name>
    <dbReference type="NCBI Taxonomy" id="112525"/>
    <lineage>
        <taxon>Eukaryota</taxon>
        <taxon>Metazoa</taxon>
        <taxon>Spiralia</taxon>
        <taxon>Lophotrochozoa</taxon>
        <taxon>Mollusca</taxon>
        <taxon>Gastropoda</taxon>
        <taxon>Heterobranchia</taxon>
        <taxon>Euthyneura</taxon>
        <taxon>Panpulmonata</taxon>
        <taxon>Hygrophila</taxon>
        <taxon>Lymnaeoidea</taxon>
        <taxon>Planorbidae</taxon>
        <taxon>Biomphalaria</taxon>
    </lineage>
</organism>
<evidence type="ECO:0000313" key="2">
    <source>
        <dbReference type="EMBL" id="KAK0048143.1"/>
    </source>
</evidence>
<dbReference type="EMBL" id="JASAOG010000141">
    <property type="protein sequence ID" value="KAK0048143.1"/>
    <property type="molecule type" value="Genomic_DNA"/>
</dbReference>
<proteinExistence type="predicted"/>
<feature type="compositionally biased region" description="Pro residues" evidence="1">
    <location>
        <begin position="43"/>
        <end position="53"/>
    </location>
</feature>
<evidence type="ECO:0000313" key="3">
    <source>
        <dbReference type="EMBL" id="KAK0067667.1"/>
    </source>
</evidence>
<gene>
    <name evidence="3" type="ORF">Bpfe_003174</name>
    <name evidence="2" type="ORF">Bpfe_022403</name>
</gene>
<accession>A0AAD8B656</accession>
<evidence type="ECO:0000256" key="1">
    <source>
        <dbReference type="SAM" id="MobiDB-lite"/>
    </source>
</evidence>
<reference evidence="2" key="1">
    <citation type="journal article" date="2023" name="PLoS Negl. Trop. Dis.">
        <title>A genome sequence for Biomphalaria pfeifferi, the major vector snail for the human-infecting parasite Schistosoma mansoni.</title>
        <authorList>
            <person name="Bu L."/>
            <person name="Lu L."/>
            <person name="Laidemitt M.R."/>
            <person name="Zhang S.M."/>
            <person name="Mutuku M."/>
            <person name="Mkoji G."/>
            <person name="Steinauer M."/>
            <person name="Loker E.S."/>
        </authorList>
    </citation>
    <scope>NUCLEOTIDE SEQUENCE</scope>
    <source>
        <strain evidence="2">KasaAsao</strain>
    </source>
</reference>
<feature type="non-terminal residue" evidence="2">
    <location>
        <position position="66"/>
    </location>
</feature>
<dbReference type="Proteomes" id="UP001233172">
    <property type="component" value="Unassembled WGS sequence"/>
</dbReference>
<feature type="region of interest" description="Disordered" evidence="1">
    <location>
        <begin position="1"/>
        <end position="66"/>
    </location>
</feature>
<comment type="caution">
    <text evidence="2">The sequence shown here is derived from an EMBL/GenBank/DDBJ whole genome shotgun (WGS) entry which is preliminary data.</text>
</comment>
<reference evidence="2" key="2">
    <citation type="submission" date="2023-04" db="EMBL/GenBank/DDBJ databases">
        <authorList>
            <person name="Bu L."/>
            <person name="Lu L."/>
            <person name="Laidemitt M.R."/>
            <person name="Zhang S.M."/>
            <person name="Mutuku M."/>
            <person name="Mkoji G."/>
            <person name="Steinauer M."/>
            <person name="Loker E.S."/>
        </authorList>
    </citation>
    <scope>NUCLEOTIDE SEQUENCE</scope>
    <source>
        <strain evidence="2">KasaAsao</strain>
        <tissue evidence="2">Whole Snail</tissue>
    </source>
</reference>
<dbReference type="AlphaFoldDB" id="A0AAD8B656"/>
<feature type="non-terminal residue" evidence="2">
    <location>
        <position position="1"/>
    </location>
</feature>
<name>A0AAD8B656_BIOPF</name>
<keyword evidence="4" id="KW-1185">Reference proteome</keyword>